<dbReference type="InterPro" id="IPR038078">
    <property type="entry name" value="PhoU-like_sf"/>
</dbReference>
<gene>
    <name evidence="2" type="ordered locus">Cmaq_0595</name>
</gene>
<dbReference type="SUPFAM" id="SSF89447">
    <property type="entry name" value="AbrB/MazE/MraZ-like"/>
    <property type="match status" value="1"/>
</dbReference>
<dbReference type="InterPro" id="IPR026022">
    <property type="entry name" value="PhoU_dom"/>
</dbReference>
<dbReference type="SUPFAM" id="SSF109755">
    <property type="entry name" value="PhoU-like"/>
    <property type="match status" value="1"/>
</dbReference>
<evidence type="ECO:0000313" key="2">
    <source>
        <dbReference type="EMBL" id="ABW01436.1"/>
    </source>
</evidence>
<name>A8MCD0_CALMQ</name>
<dbReference type="eggNOG" id="arCOG00318">
    <property type="taxonomic scope" value="Archaea"/>
</dbReference>
<evidence type="ECO:0000313" key="3">
    <source>
        <dbReference type="Proteomes" id="UP000001137"/>
    </source>
</evidence>
<keyword evidence="3" id="KW-1185">Reference proteome</keyword>
<dbReference type="Proteomes" id="UP000001137">
    <property type="component" value="Chromosome"/>
</dbReference>
<dbReference type="OrthoDB" id="40991at2157"/>
<sequence>MKNPIEVRKIQVAGKSSLAVTIPKRWAEVLGINAGNPVYLEFRGYEIAVLPALMVHEVETQRVIEVKPGESSDSVIRRVISAFIKGAQVIRVMFTGSVDRELIDEVTREISVRVPIVETISYGNGEVKVTVLSPTSNMPIKSFIARMSNVVSGMFKDALSLIKIDPEERLSMARDIMDRDYDVDRNYMLIHRLINMAVNGLISVRSVEIDDRPELLSCLLVSKSLERSGDHSWRIAQWMLEIGSINEDVADLILALGDEVSDLHKSAVSSFLSRDVDKAQAVLDMRNNIAQRRVEVSNMLKAYNITGPLNLVIESIGRLAAYAYDIAEITLDTYL</sequence>
<protein>
    <submittedName>
        <fullName evidence="2">Phosphate uptake regulator, PhoU</fullName>
    </submittedName>
</protein>
<dbReference type="GO" id="GO:0003677">
    <property type="term" value="F:DNA binding"/>
    <property type="evidence" value="ECO:0007669"/>
    <property type="project" value="InterPro"/>
</dbReference>
<organism evidence="2 3">
    <name type="scientific">Caldivirga maquilingensis (strain ATCC 700844 / DSM 13496 / JCM 10307 / IC-167)</name>
    <dbReference type="NCBI Taxonomy" id="397948"/>
    <lineage>
        <taxon>Archaea</taxon>
        <taxon>Thermoproteota</taxon>
        <taxon>Thermoprotei</taxon>
        <taxon>Thermoproteales</taxon>
        <taxon>Thermoproteaceae</taxon>
        <taxon>Caldivirga</taxon>
    </lineage>
</organism>
<dbReference type="GO" id="GO:0030643">
    <property type="term" value="P:intracellular phosphate ion homeostasis"/>
    <property type="evidence" value="ECO:0007669"/>
    <property type="project" value="InterPro"/>
</dbReference>
<dbReference type="GeneID" id="5709354"/>
<dbReference type="GO" id="GO:0045936">
    <property type="term" value="P:negative regulation of phosphate metabolic process"/>
    <property type="evidence" value="ECO:0007669"/>
    <property type="project" value="InterPro"/>
</dbReference>
<dbReference type="AlphaFoldDB" id="A8MCD0"/>
<dbReference type="Pfam" id="PF04014">
    <property type="entry name" value="MazE_antitoxin"/>
    <property type="match status" value="1"/>
</dbReference>
<dbReference type="RefSeq" id="WP_012185656.1">
    <property type="nucleotide sequence ID" value="NC_009954.1"/>
</dbReference>
<dbReference type="InterPro" id="IPR037914">
    <property type="entry name" value="SpoVT-AbrB_sf"/>
</dbReference>
<accession>A8MCD0</accession>
<dbReference type="HOGENOM" id="CLU_069302_1_0_2"/>
<feature type="domain" description="SpoVT-AbrB" evidence="1">
    <location>
        <begin position="12"/>
        <end position="57"/>
    </location>
</feature>
<reference evidence="2 3" key="1">
    <citation type="submission" date="2007-10" db="EMBL/GenBank/DDBJ databases">
        <title>Complete sequence of Caldivirga maquilingensis IC-167.</title>
        <authorList>
            <consortium name="US DOE Joint Genome Institute"/>
            <person name="Copeland A."/>
            <person name="Lucas S."/>
            <person name="Lapidus A."/>
            <person name="Barry K."/>
            <person name="Glavina del Rio T."/>
            <person name="Dalin E."/>
            <person name="Tice H."/>
            <person name="Pitluck S."/>
            <person name="Saunders E."/>
            <person name="Brettin T."/>
            <person name="Bruce D."/>
            <person name="Detter J.C."/>
            <person name="Han C."/>
            <person name="Schmutz J."/>
            <person name="Larimer F."/>
            <person name="Land M."/>
            <person name="Hauser L."/>
            <person name="Kyrpides N."/>
            <person name="Ivanova N."/>
            <person name="Biddle J.F."/>
            <person name="Zhang Z."/>
            <person name="Fitz-Gibbon S.T."/>
            <person name="Lowe T.M."/>
            <person name="Saltikov C."/>
            <person name="House C.H."/>
            <person name="Richardson P."/>
        </authorList>
    </citation>
    <scope>NUCLEOTIDE SEQUENCE [LARGE SCALE GENOMIC DNA]</scope>
    <source>
        <strain evidence="3">ATCC 700844 / DSM 13496 / JCM 10307 / IC-167</strain>
    </source>
</reference>
<dbReference type="Gene3D" id="1.20.58.220">
    <property type="entry name" value="Phosphate transport system protein phou homolog 2, domain 2"/>
    <property type="match status" value="1"/>
</dbReference>
<dbReference type="EMBL" id="CP000852">
    <property type="protein sequence ID" value="ABW01436.1"/>
    <property type="molecule type" value="Genomic_DNA"/>
</dbReference>
<dbReference type="InterPro" id="IPR007159">
    <property type="entry name" value="SpoVT-AbrB_dom"/>
</dbReference>
<dbReference type="PANTHER" id="PTHR42930:SF2">
    <property type="entry name" value="PHOU DOMAIN-CONTAINING PROTEIN"/>
    <property type="match status" value="1"/>
</dbReference>
<evidence type="ECO:0000259" key="1">
    <source>
        <dbReference type="SMART" id="SM00966"/>
    </source>
</evidence>
<dbReference type="Pfam" id="PF01895">
    <property type="entry name" value="PhoU"/>
    <property type="match status" value="2"/>
</dbReference>
<dbReference type="InterPro" id="IPR028366">
    <property type="entry name" value="PhoU"/>
</dbReference>
<dbReference type="SMART" id="SM00966">
    <property type="entry name" value="SpoVT_AbrB"/>
    <property type="match status" value="1"/>
</dbReference>
<dbReference type="KEGG" id="cma:Cmaq_0595"/>
<dbReference type="STRING" id="397948.Cmaq_0595"/>
<dbReference type="PANTHER" id="PTHR42930">
    <property type="entry name" value="PHOSPHATE-SPECIFIC TRANSPORT SYSTEM ACCESSORY PROTEIN PHOU"/>
    <property type="match status" value="1"/>
</dbReference>
<proteinExistence type="predicted"/>